<comment type="catalytic activity">
    <reaction evidence="1">
        <text>AMP + diphosphate = 5-phospho-alpha-D-ribose 1-diphosphate + adenine</text>
        <dbReference type="Rhea" id="RHEA:16609"/>
        <dbReference type="ChEBI" id="CHEBI:16708"/>
        <dbReference type="ChEBI" id="CHEBI:33019"/>
        <dbReference type="ChEBI" id="CHEBI:58017"/>
        <dbReference type="ChEBI" id="CHEBI:456215"/>
        <dbReference type="EC" id="2.4.2.7"/>
    </reaction>
</comment>
<protein>
    <recommendedName>
        <fullName evidence="6">adenine phosphoribosyltransferase</fullName>
        <ecNumber evidence="6">2.4.2.7</ecNumber>
    </recommendedName>
</protein>
<dbReference type="Gene3D" id="3.40.50.2020">
    <property type="match status" value="1"/>
</dbReference>
<evidence type="ECO:0000256" key="1">
    <source>
        <dbReference type="ARBA" id="ARBA00000868"/>
    </source>
</evidence>
<dbReference type="PANTHER" id="PTHR11776">
    <property type="entry name" value="ADENINE PHOSPHORIBOSYLTRANSFERASE"/>
    <property type="match status" value="1"/>
</dbReference>
<evidence type="ECO:0000256" key="11">
    <source>
        <dbReference type="SAM" id="MobiDB-lite"/>
    </source>
</evidence>
<evidence type="ECO:0000256" key="8">
    <source>
        <dbReference type="ARBA" id="ARBA00022676"/>
    </source>
</evidence>
<dbReference type="Proteomes" id="UP000695026">
    <property type="component" value="Unplaced"/>
</dbReference>
<accession>A0A9F5MVJ0</accession>
<dbReference type="GO" id="GO:0006166">
    <property type="term" value="P:purine ribonucleoside salvage"/>
    <property type="evidence" value="ECO:0007669"/>
    <property type="project" value="UniProtKB-KW"/>
</dbReference>
<feature type="region of interest" description="Disordered" evidence="11">
    <location>
        <begin position="255"/>
        <end position="284"/>
    </location>
</feature>
<dbReference type="OrthoDB" id="363185at2759"/>
<dbReference type="GO" id="GO:0003999">
    <property type="term" value="F:adenine phosphoribosyltransferase activity"/>
    <property type="evidence" value="ECO:0007669"/>
    <property type="project" value="UniProtKB-EC"/>
</dbReference>
<evidence type="ECO:0000259" key="12">
    <source>
        <dbReference type="Pfam" id="PF00156"/>
    </source>
</evidence>
<name>A0A9F5MVJ0_PYTBI</name>
<proteinExistence type="inferred from homology"/>
<comment type="subcellular location">
    <subcellularLocation>
        <location evidence="2">Cytoplasm</location>
    </subcellularLocation>
</comment>
<evidence type="ECO:0000256" key="9">
    <source>
        <dbReference type="ARBA" id="ARBA00022679"/>
    </source>
</evidence>
<dbReference type="InterPro" id="IPR050120">
    <property type="entry name" value="Adenine_PRTase"/>
</dbReference>
<evidence type="ECO:0000256" key="4">
    <source>
        <dbReference type="ARBA" id="ARBA00008391"/>
    </source>
</evidence>
<comment type="subunit">
    <text evidence="5">Homodimer.</text>
</comment>
<dbReference type="SUPFAM" id="SSF53271">
    <property type="entry name" value="PRTase-like"/>
    <property type="match status" value="1"/>
</dbReference>
<dbReference type="OMA" id="EHLCIQI"/>
<feature type="compositionally biased region" description="Polar residues" evidence="11">
    <location>
        <begin position="271"/>
        <end position="284"/>
    </location>
</feature>
<dbReference type="GO" id="GO:0005737">
    <property type="term" value="C:cytoplasm"/>
    <property type="evidence" value="ECO:0007669"/>
    <property type="project" value="UniProtKB-SubCell"/>
</dbReference>
<comment type="similarity">
    <text evidence="4">Belongs to the purine/pyrimidine phosphoribosyltransferase family.</text>
</comment>
<reference evidence="14" key="1">
    <citation type="submission" date="2025-08" db="UniProtKB">
        <authorList>
            <consortium name="RefSeq"/>
        </authorList>
    </citation>
    <scope>IDENTIFICATION</scope>
    <source>
        <tissue evidence="14">Liver</tissue>
    </source>
</reference>
<dbReference type="EC" id="2.4.2.7" evidence="6"/>
<keyword evidence="9" id="KW-0808">Transferase</keyword>
<evidence type="ECO:0000313" key="14">
    <source>
        <dbReference type="RefSeq" id="XP_025027859.1"/>
    </source>
</evidence>
<evidence type="ECO:0000313" key="13">
    <source>
        <dbReference type="Proteomes" id="UP000695026"/>
    </source>
</evidence>
<evidence type="ECO:0000256" key="3">
    <source>
        <dbReference type="ARBA" id="ARBA00004659"/>
    </source>
</evidence>
<organism evidence="13 14">
    <name type="scientific">Python bivittatus</name>
    <name type="common">Burmese python</name>
    <name type="synonym">Python molurus bivittatus</name>
    <dbReference type="NCBI Taxonomy" id="176946"/>
    <lineage>
        <taxon>Eukaryota</taxon>
        <taxon>Metazoa</taxon>
        <taxon>Chordata</taxon>
        <taxon>Craniata</taxon>
        <taxon>Vertebrata</taxon>
        <taxon>Euteleostomi</taxon>
        <taxon>Lepidosauria</taxon>
        <taxon>Squamata</taxon>
        <taxon>Bifurcata</taxon>
        <taxon>Unidentata</taxon>
        <taxon>Episquamata</taxon>
        <taxon>Toxicofera</taxon>
        <taxon>Serpentes</taxon>
        <taxon>Henophidia</taxon>
        <taxon>Pythonidae</taxon>
        <taxon>Python</taxon>
    </lineage>
</organism>
<dbReference type="PANTHER" id="PTHR11776:SF7">
    <property type="entry name" value="PHOSPHORIBOSYLTRANSFERASE DOMAIN-CONTAINING PROTEIN"/>
    <property type="match status" value="1"/>
</dbReference>
<evidence type="ECO:0000256" key="6">
    <source>
        <dbReference type="ARBA" id="ARBA00011893"/>
    </source>
</evidence>
<comment type="pathway">
    <text evidence="3">Purine metabolism; AMP biosynthesis via salvage pathway; AMP from adenine: step 1/1.</text>
</comment>
<dbReference type="RefSeq" id="XP_025027859.1">
    <property type="nucleotide sequence ID" value="XM_025172091.1"/>
</dbReference>
<dbReference type="InterPro" id="IPR029057">
    <property type="entry name" value="PRTase-like"/>
</dbReference>
<evidence type="ECO:0000256" key="7">
    <source>
        <dbReference type="ARBA" id="ARBA00022490"/>
    </source>
</evidence>
<evidence type="ECO:0000256" key="5">
    <source>
        <dbReference type="ARBA" id="ARBA00011738"/>
    </source>
</evidence>
<evidence type="ECO:0000256" key="10">
    <source>
        <dbReference type="ARBA" id="ARBA00022726"/>
    </source>
</evidence>
<dbReference type="InterPro" id="IPR000836">
    <property type="entry name" value="PRTase_dom"/>
</dbReference>
<feature type="domain" description="Phosphoribosyltransferase" evidence="12">
    <location>
        <begin position="70"/>
        <end position="163"/>
    </location>
</feature>
<keyword evidence="13" id="KW-1185">Reference proteome</keyword>
<evidence type="ECO:0000256" key="2">
    <source>
        <dbReference type="ARBA" id="ARBA00004496"/>
    </source>
</evidence>
<sequence length="284" mass="31500">MTARGLAGSTGALPMDLRTAPASREQGWYLKLMAPNIKGPTYAWLDPSRLYCHPQALHDCVEDLVQPFWNDAIDQVVGIDAMGFILGAAIAVTLQKGFVAIRKVGHLCVETFTQTYRDYSARDKVMEIRTDAIRPGLRVLLVDQWVETGGTMRGAIQLVERQGGVVAVYLRLPDCITRIFATRPLPRCSNCSSSPPTQRAPGWRARCRPGIAAICIEDSDSGRWLKSHYKWSHCVPPHLMPQFNAHQLDSFQAFRSRPPSEEQPQGHPSRILTQARQGVGSTPA</sequence>
<dbReference type="GeneID" id="103056650"/>
<dbReference type="AlphaFoldDB" id="A0A9F5MVJ0"/>
<dbReference type="Pfam" id="PF00156">
    <property type="entry name" value="Pribosyltran"/>
    <property type="match status" value="1"/>
</dbReference>
<keyword evidence="8" id="KW-0328">Glycosyltransferase</keyword>
<keyword evidence="7" id="KW-0963">Cytoplasm</keyword>
<gene>
    <name evidence="14" type="primary">LOC103056650</name>
</gene>
<dbReference type="CDD" id="cd06223">
    <property type="entry name" value="PRTases_typeI"/>
    <property type="match status" value="1"/>
</dbReference>
<keyword evidence="10" id="KW-0660">Purine salvage</keyword>